<accession>A0A427AUA6</accession>
<gene>
    <name evidence="1" type="ORF">B296_00001620</name>
</gene>
<evidence type="ECO:0000313" key="2">
    <source>
        <dbReference type="Proteomes" id="UP000287651"/>
    </source>
</evidence>
<dbReference type="EMBL" id="AMZH03001306">
    <property type="protein sequence ID" value="RRT79801.1"/>
    <property type="molecule type" value="Genomic_DNA"/>
</dbReference>
<protein>
    <submittedName>
        <fullName evidence="1">Uncharacterized protein</fullName>
    </submittedName>
</protein>
<name>A0A427AUA6_ENSVE</name>
<proteinExistence type="predicted"/>
<dbReference type="Proteomes" id="UP000287651">
    <property type="component" value="Unassembled WGS sequence"/>
</dbReference>
<organism evidence="1 2">
    <name type="scientific">Ensete ventricosum</name>
    <name type="common">Abyssinian banana</name>
    <name type="synonym">Musa ensete</name>
    <dbReference type="NCBI Taxonomy" id="4639"/>
    <lineage>
        <taxon>Eukaryota</taxon>
        <taxon>Viridiplantae</taxon>
        <taxon>Streptophyta</taxon>
        <taxon>Embryophyta</taxon>
        <taxon>Tracheophyta</taxon>
        <taxon>Spermatophyta</taxon>
        <taxon>Magnoliopsida</taxon>
        <taxon>Liliopsida</taxon>
        <taxon>Zingiberales</taxon>
        <taxon>Musaceae</taxon>
        <taxon>Ensete</taxon>
    </lineage>
</organism>
<reference evidence="1 2" key="1">
    <citation type="journal article" date="2014" name="Agronomy (Basel)">
        <title>A Draft Genome Sequence for Ensete ventricosum, the Drought-Tolerant Tree Against Hunger.</title>
        <authorList>
            <person name="Harrison J."/>
            <person name="Moore K.A."/>
            <person name="Paszkiewicz K."/>
            <person name="Jones T."/>
            <person name="Grant M."/>
            <person name="Ambacheew D."/>
            <person name="Muzemil S."/>
            <person name="Studholme D.J."/>
        </authorList>
    </citation>
    <scope>NUCLEOTIDE SEQUENCE [LARGE SCALE GENOMIC DNA]</scope>
</reference>
<evidence type="ECO:0000313" key="1">
    <source>
        <dbReference type="EMBL" id="RRT79801.1"/>
    </source>
</evidence>
<comment type="caution">
    <text evidence="1">The sequence shown here is derived from an EMBL/GenBank/DDBJ whole genome shotgun (WGS) entry which is preliminary data.</text>
</comment>
<dbReference type="AlphaFoldDB" id="A0A427AUA6"/>
<sequence length="230" mass="25872">MSSWRLLAVADWRGTVHRKKRDAVAWQRWWQGTAKAVASGRRDDVGRSVPILLVPSAEEAEERRSWIASSTKVIVGGSRQLHSSSRGPRLRLKKKAAAVVEKERRELSFESTIAYSRLPEEILASWFGPKDVVTVLLQMGTGDPRTLAAVRLGLHRSEPRDGHGGNYQRGPCNYWPDSAGAHSHCSPRLITAVSVHLYDTCKKEKATIHHLFDLLVLFFCDKIYLCNSIF</sequence>